<dbReference type="FunFam" id="3.30.1330.10:FF:000004">
    <property type="entry name" value="Phosphoribosylformylglycinamidine synthase subunit PurL"/>
    <property type="match status" value="1"/>
</dbReference>
<keyword evidence="5 8" id="KW-0658">Purine biosynthesis</keyword>
<keyword evidence="1 8" id="KW-0963">Cytoplasm</keyword>
<feature type="binding site" evidence="8">
    <location>
        <begin position="109"/>
        <end position="112"/>
    </location>
    <ligand>
        <name>substrate</name>
    </ligand>
</feature>
<dbReference type="CDD" id="cd02204">
    <property type="entry name" value="PurL_repeat2"/>
    <property type="match status" value="1"/>
</dbReference>
<reference evidence="13 14" key="1">
    <citation type="submission" date="2020-07" db="EMBL/GenBank/DDBJ databases">
        <title>Genomic Encyclopedia of Type Strains, Phase IV (KMG-V): Genome sequencing to study the core and pangenomes of soil and plant-associated prokaryotes.</title>
        <authorList>
            <person name="Whitman W."/>
        </authorList>
    </citation>
    <scope>NUCLEOTIDE SEQUENCE [LARGE SCALE GENOMIC DNA]</scope>
    <source>
        <strain evidence="13 14">M8UP30</strain>
    </source>
</reference>
<comment type="caution">
    <text evidence="8">Lacks conserved residue(s) required for the propagation of feature annotation.</text>
</comment>
<dbReference type="PANTHER" id="PTHR43555">
    <property type="entry name" value="PHOSPHORIBOSYLFORMYLGLYCINAMIDINE SYNTHASE SUBUNIT PURL"/>
    <property type="match status" value="1"/>
</dbReference>
<dbReference type="GO" id="GO:0004642">
    <property type="term" value="F:phosphoribosylformylglycinamidine synthase activity"/>
    <property type="evidence" value="ECO:0007669"/>
    <property type="project" value="UniProtKB-UniRule"/>
</dbReference>
<accession>A0A7Y9NI73</accession>
<feature type="active site" evidence="8">
    <location>
        <position position="58"/>
    </location>
</feature>
<dbReference type="InterPro" id="IPR036921">
    <property type="entry name" value="PurM-like_N_sf"/>
</dbReference>
<dbReference type="Gene3D" id="3.90.650.10">
    <property type="entry name" value="PurM-like C-terminal domain"/>
    <property type="match status" value="2"/>
</dbReference>
<evidence type="ECO:0000256" key="1">
    <source>
        <dbReference type="ARBA" id="ARBA00022490"/>
    </source>
</evidence>
<dbReference type="InterPro" id="IPR016188">
    <property type="entry name" value="PurM-like_N"/>
</dbReference>
<dbReference type="HAMAP" id="MF_00420">
    <property type="entry name" value="PurL_2"/>
    <property type="match status" value="1"/>
</dbReference>
<comment type="catalytic activity">
    <reaction evidence="8">
        <text>N(2)-formyl-N(1)-(5-phospho-beta-D-ribosyl)glycinamide + L-glutamine + ATP + H2O = 2-formamido-N(1)-(5-O-phospho-beta-D-ribosyl)acetamidine + L-glutamate + ADP + phosphate + H(+)</text>
        <dbReference type="Rhea" id="RHEA:17129"/>
        <dbReference type="ChEBI" id="CHEBI:15377"/>
        <dbReference type="ChEBI" id="CHEBI:15378"/>
        <dbReference type="ChEBI" id="CHEBI:29985"/>
        <dbReference type="ChEBI" id="CHEBI:30616"/>
        <dbReference type="ChEBI" id="CHEBI:43474"/>
        <dbReference type="ChEBI" id="CHEBI:58359"/>
        <dbReference type="ChEBI" id="CHEBI:147286"/>
        <dbReference type="ChEBI" id="CHEBI:147287"/>
        <dbReference type="ChEBI" id="CHEBI:456216"/>
        <dbReference type="EC" id="6.3.5.3"/>
    </reaction>
</comment>
<feature type="binding site" evidence="8">
    <location>
        <begin position="335"/>
        <end position="337"/>
    </location>
    <ligand>
        <name>substrate</name>
    </ligand>
</feature>
<dbReference type="InterPro" id="IPR010918">
    <property type="entry name" value="PurM-like_C_dom"/>
</dbReference>
<evidence type="ECO:0000256" key="2">
    <source>
        <dbReference type="ARBA" id="ARBA00022598"/>
    </source>
</evidence>
<feature type="binding site" evidence="8">
    <location>
        <position position="615"/>
    </location>
    <ligand>
        <name>ATP</name>
        <dbReference type="ChEBI" id="CHEBI:30616"/>
    </ligand>
</feature>
<dbReference type="EC" id="6.3.5.3" evidence="8"/>
<feature type="binding site" evidence="8">
    <location>
        <position position="108"/>
    </location>
    <ligand>
        <name>Mg(2+)</name>
        <dbReference type="ChEBI" id="CHEBI:18420"/>
        <label>1</label>
    </ligand>
</feature>
<comment type="function">
    <text evidence="8">Part of the phosphoribosylformylglycinamidine synthase complex involved in the purines biosynthetic pathway. Catalyzes the ATP-dependent conversion of formylglycinamide ribonucleotide (FGAR) and glutamine to yield formylglycinamidine ribonucleotide (FGAM) and glutamate. The FGAM synthase complex is composed of three subunits. PurQ produces an ammonia molecule by converting glutamine to glutamate. PurL transfers the ammonia molecule to FGAR to form FGAM in an ATP-dependent manner. PurS interacts with PurQ and PurL and is thought to assist in the transfer of the ammonia molecule from PurQ to PurL.</text>
</comment>
<dbReference type="EMBL" id="JACCCV010000001">
    <property type="protein sequence ID" value="NYF49702.1"/>
    <property type="molecule type" value="Genomic_DNA"/>
</dbReference>
<feature type="domain" description="PurM-like C-terminal" evidence="11">
    <location>
        <begin position="225"/>
        <end position="377"/>
    </location>
</feature>
<feature type="binding site" evidence="8">
    <location>
        <position position="132"/>
    </location>
    <ligand>
        <name>Mg(2+)</name>
        <dbReference type="ChEBI" id="CHEBI:18420"/>
        <label>2</label>
    </ligand>
</feature>
<dbReference type="SUPFAM" id="SSF55326">
    <property type="entry name" value="PurM N-terminal domain-like"/>
    <property type="match status" value="2"/>
</dbReference>
<feature type="domain" description="PurM-like N-terminal" evidence="10">
    <location>
        <begin position="531"/>
        <end position="640"/>
    </location>
</feature>
<name>A0A7Y9NI73_9BACT</name>
<evidence type="ECO:0000256" key="4">
    <source>
        <dbReference type="ARBA" id="ARBA00022741"/>
    </source>
</evidence>
<gene>
    <name evidence="8" type="primary">purL</name>
    <name evidence="13" type="ORF">HDF12_000067</name>
</gene>
<dbReference type="Gene3D" id="3.30.1330.10">
    <property type="entry name" value="PurM-like, N-terminal domain"/>
    <property type="match status" value="2"/>
</dbReference>
<dbReference type="Pfam" id="PF00586">
    <property type="entry name" value="AIRS"/>
    <property type="match status" value="2"/>
</dbReference>
<dbReference type="Pfam" id="PF18072">
    <property type="entry name" value="FGAR-AT_linker"/>
    <property type="match status" value="1"/>
</dbReference>
<feature type="binding site" evidence="8">
    <location>
        <position position="291"/>
    </location>
    <ligand>
        <name>Mg(2+)</name>
        <dbReference type="ChEBI" id="CHEBI:18420"/>
        <label>2</label>
    </ligand>
</feature>
<dbReference type="UniPathway" id="UPA00074">
    <property type="reaction ID" value="UER00128"/>
</dbReference>
<dbReference type="GO" id="GO:0006189">
    <property type="term" value="P:'de novo' IMP biosynthetic process"/>
    <property type="evidence" value="ECO:0007669"/>
    <property type="project" value="UniProtKB-UniRule"/>
</dbReference>
<keyword evidence="6 8" id="KW-0067">ATP-binding</keyword>
<dbReference type="CDD" id="cd02203">
    <property type="entry name" value="PurL_repeat1"/>
    <property type="match status" value="1"/>
</dbReference>
<proteinExistence type="inferred from homology"/>
<feature type="binding site" evidence="8">
    <location>
        <position position="106"/>
    </location>
    <ligand>
        <name>ATP</name>
        <dbReference type="ChEBI" id="CHEBI:30616"/>
    </ligand>
</feature>
<feature type="domain" description="PurM-like N-terminal" evidence="10">
    <location>
        <begin position="89"/>
        <end position="212"/>
    </location>
</feature>
<dbReference type="Pfam" id="PF02769">
    <property type="entry name" value="AIRS_C"/>
    <property type="match status" value="2"/>
</dbReference>
<sequence length="839" mass="89282">MPNLQAQQDKAPSPATITPELLKQHSITPEEYARIEAALGRTPSLTELGIFSVMWSEHCSYKSSRVHLKRLPTKGERTTGPGSVVQGPGENAGIIDVGDGWACAFKIESHNHPSYIEPYQGAATGVGGILRDIFTMNARPLAVMDSLRFGPLDESEPDEALRRRNHQIATGVVHGVAGYGNCFGVPNVGGETRFEACYSGNPLLNAFALGLVRSDEIFYAKATGVGNPVIYVGAKTGRDGIHGATMASEEFTEGSEQKRPNVQMGDPFLEKLLLEACLEAMATGAVLGIQDMGAAGLTCSTCEMGARGDLGLTVELDLVPQRETSMSSYEIMLSESQERMLLVADKARAQEVLDVFAKWGLDASIVGVVTEKPNMVITQHGELVADIPNRSLTDDAPLYHRPVGVWKAPVPLDPPAHVLEELKKHRDYTADLKKLLASANICDKRWVFEQYDSMVQTNTVQGPGGEAGVIRIKGTGKSARAARHQGLLGKLADLVASSTPKGEATLATDNLDATNPVVSPDGSHEFAETAKGDRGLAMALAGNGRWTYLDPKLGAMHAVAEAARKVACTGAMPVSATNCLNFGNPEKPEIMAQLSQAIDGIAEACIALGTPVTGGNVSLYNETKGEGIYPTPVLGIVGIIDDVTKAVPSAFRKAGDVILFLSAFQGEGRNIEREFGSTEYAKTVMGELWGQPPLLNLTEEAALHKALAALSAKGVLASATDISDGGSLVAFAKACFPRELGIRTSMNVSEMEPFALKERFFSEIGSSVIVSTDKQHVESIRSVLAEHPKVWMAPLGEVTAGNYEVVINGKKIIDEPVSALKGSWTGALEEQLAAEVVTA</sequence>
<dbReference type="PANTHER" id="PTHR43555:SF1">
    <property type="entry name" value="PHOSPHORIBOSYLFORMYLGLYCINAMIDINE SYNTHASE SUBUNIT PURL"/>
    <property type="match status" value="1"/>
</dbReference>
<comment type="subcellular location">
    <subcellularLocation>
        <location evidence="8">Cytoplasm</location>
    </subcellularLocation>
</comment>
<protein>
    <recommendedName>
        <fullName evidence="8">Phosphoribosylformylglycinamidine synthase subunit PurL</fullName>
        <shortName evidence="8">FGAM synthase</shortName>
        <ecNumber evidence="8">6.3.5.3</ecNumber>
    </recommendedName>
    <alternativeName>
        <fullName evidence="8">Formylglycinamide ribonucleotide amidotransferase subunit II</fullName>
        <shortName evidence="8">FGAR amidotransferase II</shortName>
        <shortName evidence="8">FGAR-AT II</shortName>
    </alternativeName>
    <alternativeName>
        <fullName evidence="8">Glutamine amidotransferase PurL</fullName>
    </alternativeName>
    <alternativeName>
        <fullName evidence="8">Phosphoribosylformylglycinamidine synthase subunit II</fullName>
    </alternativeName>
</protein>
<evidence type="ECO:0000259" key="11">
    <source>
        <dbReference type="Pfam" id="PF02769"/>
    </source>
</evidence>
<evidence type="ECO:0000259" key="12">
    <source>
        <dbReference type="Pfam" id="PF18072"/>
    </source>
</evidence>
<evidence type="ECO:0000313" key="14">
    <source>
        <dbReference type="Proteomes" id="UP000534186"/>
    </source>
</evidence>
<feature type="binding site" evidence="8">
    <location>
        <position position="263"/>
    </location>
    <ligand>
        <name>substrate</name>
    </ligand>
</feature>
<comment type="subunit">
    <text evidence="8">Monomer. Part of the FGAM synthase complex composed of 1 PurL, 1 PurQ and 2 PurS subunits.</text>
</comment>
<feature type="binding site" evidence="8">
    <location>
        <position position="618"/>
    </location>
    <ligand>
        <name>substrate</name>
    </ligand>
</feature>
<feature type="binding site" evidence="8">
    <location>
        <position position="131"/>
    </location>
    <ligand>
        <name>substrate</name>
    </ligand>
</feature>
<dbReference type="GO" id="GO:0005524">
    <property type="term" value="F:ATP binding"/>
    <property type="evidence" value="ECO:0007669"/>
    <property type="project" value="UniProtKB-UniRule"/>
</dbReference>
<evidence type="ECO:0000259" key="10">
    <source>
        <dbReference type="Pfam" id="PF00586"/>
    </source>
</evidence>
<feature type="region of interest" description="Disordered" evidence="9">
    <location>
        <begin position="1"/>
        <end position="21"/>
    </location>
</feature>
<comment type="similarity">
    <text evidence="8">Belongs to the FGAMS family.</text>
</comment>
<feature type="binding site" evidence="8">
    <location>
        <position position="578"/>
    </location>
    <ligand>
        <name>ATP</name>
        <dbReference type="ChEBI" id="CHEBI:30616"/>
    </ligand>
</feature>
<dbReference type="SUPFAM" id="SSF56042">
    <property type="entry name" value="PurM C-terminal domain-like"/>
    <property type="match status" value="2"/>
</dbReference>
<evidence type="ECO:0000256" key="8">
    <source>
        <dbReference type="HAMAP-Rule" id="MF_00420"/>
    </source>
</evidence>
<feature type="compositionally biased region" description="Polar residues" evidence="9">
    <location>
        <begin position="1"/>
        <end position="10"/>
    </location>
</feature>
<evidence type="ECO:0000256" key="6">
    <source>
        <dbReference type="ARBA" id="ARBA00022840"/>
    </source>
</evidence>
<dbReference type="InterPro" id="IPR041609">
    <property type="entry name" value="PurL_linker"/>
</dbReference>
<feature type="domain" description="PurM-like C-terminal" evidence="11">
    <location>
        <begin position="653"/>
        <end position="806"/>
    </location>
</feature>
<keyword evidence="4 8" id="KW-0547">Nucleotide-binding</keyword>
<feature type="binding site" evidence="8">
    <location>
        <position position="616"/>
    </location>
    <ligand>
        <name>Mg(2+)</name>
        <dbReference type="ChEBI" id="CHEBI:18420"/>
        <label>1</label>
    </ligand>
</feature>
<organism evidence="13 14">
    <name type="scientific">Tunturiibacter lichenicola</name>
    <dbReference type="NCBI Taxonomy" id="2051959"/>
    <lineage>
        <taxon>Bacteria</taxon>
        <taxon>Pseudomonadati</taxon>
        <taxon>Acidobacteriota</taxon>
        <taxon>Terriglobia</taxon>
        <taxon>Terriglobales</taxon>
        <taxon>Acidobacteriaceae</taxon>
        <taxon>Tunturiibacter</taxon>
    </lineage>
</organism>
<dbReference type="NCBIfam" id="NF002290">
    <property type="entry name" value="PRK01213.1"/>
    <property type="match status" value="1"/>
</dbReference>
<dbReference type="GO" id="GO:0005737">
    <property type="term" value="C:cytoplasm"/>
    <property type="evidence" value="ECO:0007669"/>
    <property type="project" value="UniProtKB-SubCell"/>
</dbReference>
<feature type="active site" description="Proton acceptor" evidence="8">
    <location>
        <position position="110"/>
    </location>
</feature>
<evidence type="ECO:0000313" key="13">
    <source>
        <dbReference type="EMBL" id="NYF49702.1"/>
    </source>
</evidence>
<dbReference type="NCBIfam" id="TIGR01736">
    <property type="entry name" value="FGAM_synth_II"/>
    <property type="match status" value="1"/>
</dbReference>
<evidence type="ECO:0000256" key="3">
    <source>
        <dbReference type="ARBA" id="ARBA00022723"/>
    </source>
</evidence>
<comment type="caution">
    <text evidence="13">The sequence shown here is derived from an EMBL/GenBank/DDBJ whole genome shotgun (WGS) entry which is preliminary data.</text>
</comment>
<feature type="domain" description="Phosphoribosylformylglycinamidine synthase linker" evidence="12">
    <location>
        <begin position="24"/>
        <end position="62"/>
    </location>
</feature>
<evidence type="ECO:0000256" key="7">
    <source>
        <dbReference type="ARBA" id="ARBA00022842"/>
    </source>
</evidence>
<dbReference type="Proteomes" id="UP000534186">
    <property type="component" value="Unassembled WGS sequence"/>
</dbReference>
<dbReference type="AlphaFoldDB" id="A0A7Y9NI73"/>
<dbReference type="InterPro" id="IPR036676">
    <property type="entry name" value="PurM-like_C_sf"/>
</dbReference>
<dbReference type="GO" id="GO:0000287">
    <property type="term" value="F:magnesium ion binding"/>
    <property type="evidence" value="ECO:0007669"/>
    <property type="project" value="UniProtKB-UniRule"/>
</dbReference>
<feature type="binding site" evidence="8">
    <location>
        <position position="61"/>
    </location>
    <ligand>
        <name>ATP</name>
        <dbReference type="ChEBI" id="CHEBI:30616"/>
    </ligand>
</feature>
<dbReference type="PIRSF" id="PIRSF001587">
    <property type="entry name" value="FGAM_synthase_II"/>
    <property type="match status" value="1"/>
</dbReference>
<evidence type="ECO:0000256" key="9">
    <source>
        <dbReference type="SAM" id="MobiDB-lite"/>
    </source>
</evidence>
<dbReference type="InterPro" id="IPR010074">
    <property type="entry name" value="PRibForGlyAmidine_synth_PurL"/>
</dbReference>
<comment type="pathway">
    <text evidence="8">Purine metabolism; IMP biosynthesis via de novo pathway; 5-amino-1-(5-phospho-D-ribosyl)imidazole from N(2)-formyl-N(1)-(5-phospho-D-ribosyl)glycinamide: step 1/2.</text>
</comment>
<keyword evidence="7 8" id="KW-0460">Magnesium</keyword>
<keyword evidence="2 8" id="KW-0436">Ligase</keyword>
<keyword evidence="3 8" id="KW-0479">Metal-binding</keyword>
<evidence type="ECO:0000256" key="5">
    <source>
        <dbReference type="ARBA" id="ARBA00022755"/>
    </source>
</evidence>